<reference evidence="1" key="1">
    <citation type="submission" date="2014-11" db="EMBL/GenBank/DDBJ databases">
        <authorList>
            <person name="Amaro Gonzalez C."/>
        </authorList>
    </citation>
    <scope>NUCLEOTIDE SEQUENCE</scope>
</reference>
<sequence>MKILHHSVNRRVRWRPLFYHDDTPRLPNFGQMSDYERYHSHKMMSKKTWQAIISTVLWEAPQL</sequence>
<organism evidence="1">
    <name type="scientific">Anguilla anguilla</name>
    <name type="common">European freshwater eel</name>
    <name type="synonym">Muraena anguilla</name>
    <dbReference type="NCBI Taxonomy" id="7936"/>
    <lineage>
        <taxon>Eukaryota</taxon>
        <taxon>Metazoa</taxon>
        <taxon>Chordata</taxon>
        <taxon>Craniata</taxon>
        <taxon>Vertebrata</taxon>
        <taxon>Euteleostomi</taxon>
        <taxon>Actinopterygii</taxon>
        <taxon>Neopterygii</taxon>
        <taxon>Teleostei</taxon>
        <taxon>Anguilliformes</taxon>
        <taxon>Anguillidae</taxon>
        <taxon>Anguilla</taxon>
    </lineage>
</organism>
<protein>
    <submittedName>
        <fullName evidence="1">Uncharacterized protein</fullName>
    </submittedName>
</protein>
<accession>A0A0E9T8G8</accession>
<dbReference type="EMBL" id="GBXM01058608">
    <property type="protein sequence ID" value="JAH49969.1"/>
    <property type="molecule type" value="Transcribed_RNA"/>
</dbReference>
<evidence type="ECO:0000313" key="1">
    <source>
        <dbReference type="EMBL" id="JAH49969.1"/>
    </source>
</evidence>
<name>A0A0E9T8G8_ANGAN</name>
<dbReference type="AlphaFoldDB" id="A0A0E9T8G8"/>
<reference evidence="1" key="2">
    <citation type="journal article" date="2015" name="Fish Shellfish Immunol.">
        <title>Early steps in the European eel (Anguilla anguilla)-Vibrio vulnificus interaction in the gills: Role of the RtxA13 toxin.</title>
        <authorList>
            <person name="Callol A."/>
            <person name="Pajuelo D."/>
            <person name="Ebbesson L."/>
            <person name="Teles M."/>
            <person name="MacKenzie S."/>
            <person name="Amaro C."/>
        </authorList>
    </citation>
    <scope>NUCLEOTIDE SEQUENCE</scope>
</reference>
<proteinExistence type="predicted"/>